<dbReference type="PANTHER" id="PTHR42870:SF1">
    <property type="entry name" value="NON-SPECIFIC LIPID-TRANSFER PROTEIN-LIKE 2"/>
    <property type="match status" value="1"/>
</dbReference>
<evidence type="ECO:0000259" key="2">
    <source>
        <dbReference type="Pfam" id="PF22691"/>
    </source>
</evidence>
<dbReference type="NCBIfam" id="NF005704">
    <property type="entry name" value="PRK07516.1"/>
    <property type="match status" value="1"/>
</dbReference>
<dbReference type="InterPro" id="IPR020616">
    <property type="entry name" value="Thiolase_N"/>
</dbReference>
<dbReference type="PANTHER" id="PTHR42870">
    <property type="entry name" value="ACETYL-COA C-ACETYLTRANSFERASE"/>
    <property type="match status" value="1"/>
</dbReference>
<protein>
    <recommendedName>
        <fullName evidence="5">Thiolase N-terminal domain-containing protein</fullName>
    </recommendedName>
</protein>
<reference evidence="4" key="1">
    <citation type="submission" date="2018-07" db="EMBL/GenBank/DDBJ databases">
        <authorList>
            <person name="Peiro R."/>
            <person name="Begona"/>
            <person name="Cbmso G."/>
            <person name="Lopez M."/>
            <person name="Gonzalez S."/>
        </authorList>
    </citation>
    <scope>NUCLEOTIDE SEQUENCE [LARGE SCALE GENOMIC DNA]</scope>
</reference>
<dbReference type="Pfam" id="PF00108">
    <property type="entry name" value="Thiolase_N"/>
    <property type="match status" value="1"/>
</dbReference>
<keyword evidence="4" id="KW-1185">Reference proteome</keyword>
<dbReference type="Pfam" id="PF22691">
    <property type="entry name" value="Thiolase_C_1"/>
    <property type="match status" value="1"/>
</dbReference>
<proteinExistence type="predicted"/>
<feature type="domain" description="Thiolase N-terminal" evidence="1">
    <location>
        <begin position="11"/>
        <end position="232"/>
    </location>
</feature>
<dbReference type="CDD" id="cd00829">
    <property type="entry name" value="SCP-x_thiolase"/>
    <property type="match status" value="1"/>
</dbReference>
<evidence type="ECO:0008006" key="5">
    <source>
        <dbReference type="Google" id="ProtNLM"/>
    </source>
</evidence>
<accession>A0A376AA93</accession>
<sequence>MGGMHMKSSSYIIGSGHTRFGKLQETLEELIVEAVREAVTEAAIDPTEIDAVYLGHFNSGLVADGFPSSLVHQAYPDLRFKPATRCENACASGAAAFHGGLNLIEAGKARNVLVVGAEKMTHRTTQEVTQALAGAGYQNDPFEASLSFPQVFAIAAEQYSERYGSPMDAMARIAAKNHANAMNNPLAHMHKPMPYEFCREVSERNPLIAPPLRLSDCSLVTDGAAAIVLSSADGAARDARRRVRIAAAEHVSDYLPMSRRDFIAFEGPERAIRAAYAKTGITAGDLDFAEVHDCFTPAELLIYEAMGLAPKGKGVTALDDGTVMPEGRTPVNLSGGLKAKGHPVGATGVSMLALGFRQLTGQAGAMQRKGAEWGLAFNMGGAAVANYATILHADRA</sequence>
<dbReference type="Proteomes" id="UP000254764">
    <property type="component" value="Unassembled WGS sequence"/>
</dbReference>
<dbReference type="SUPFAM" id="SSF53901">
    <property type="entry name" value="Thiolase-like"/>
    <property type="match status" value="1"/>
</dbReference>
<name>A0A376AA93_9HYPH</name>
<dbReference type="InterPro" id="IPR002155">
    <property type="entry name" value="Thiolase"/>
</dbReference>
<evidence type="ECO:0000313" key="4">
    <source>
        <dbReference type="Proteomes" id="UP000254764"/>
    </source>
</evidence>
<dbReference type="AlphaFoldDB" id="A0A376AA93"/>
<dbReference type="InterPro" id="IPR016039">
    <property type="entry name" value="Thiolase-like"/>
</dbReference>
<dbReference type="EMBL" id="UEYP01000013">
    <property type="protein sequence ID" value="SSC64668.1"/>
    <property type="molecule type" value="Genomic_DNA"/>
</dbReference>
<dbReference type="InterPro" id="IPR055140">
    <property type="entry name" value="Thiolase_C_2"/>
</dbReference>
<evidence type="ECO:0000259" key="1">
    <source>
        <dbReference type="Pfam" id="PF00108"/>
    </source>
</evidence>
<dbReference type="Gene3D" id="3.40.47.10">
    <property type="match status" value="1"/>
</dbReference>
<feature type="domain" description="Thiolase C-terminal" evidence="2">
    <location>
        <begin position="257"/>
        <end position="392"/>
    </location>
</feature>
<dbReference type="GO" id="GO:0003988">
    <property type="term" value="F:acetyl-CoA C-acyltransferase activity"/>
    <property type="evidence" value="ECO:0007669"/>
    <property type="project" value="UniProtKB-ARBA"/>
</dbReference>
<evidence type="ECO:0000313" key="3">
    <source>
        <dbReference type="EMBL" id="SSC64668.1"/>
    </source>
</evidence>
<organism evidence="3 4">
    <name type="scientific">Ciceribacter selenitireducens ATCC BAA-1503</name>
    <dbReference type="NCBI Taxonomy" id="1336235"/>
    <lineage>
        <taxon>Bacteria</taxon>
        <taxon>Pseudomonadati</taxon>
        <taxon>Pseudomonadota</taxon>
        <taxon>Alphaproteobacteria</taxon>
        <taxon>Hyphomicrobiales</taxon>
        <taxon>Rhizobiaceae</taxon>
        <taxon>Ciceribacter</taxon>
    </lineage>
</organism>
<dbReference type="PIRSF" id="PIRSF000429">
    <property type="entry name" value="Ac-CoA_Ac_transf"/>
    <property type="match status" value="1"/>
</dbReference>
<gene>
    <name evidence="3" type="ORF">RHIZ70_376</name>
</gene>